<feature type="region of interest" description="Disordered" evidence="1">
    <location>
        <begin position="131"/>
        <end position="152"/>
    </location>
</feature>
<dbReference type="OrthoDB" id="3070641at2759"/>
<name>A0A0D2MWF3_HYPSF</name>
<organism evidence="2 3">
    <name type="scientific">Hypholoma sublateritium (strain FD-334 SS-4)</name>
    <dbReference type="NCBI Taxonomy" id="945553"/>
    <lineage>
        <taxon>Eukaryota</taxon>
        <taxon>Fungi</taxon>
        <taxon>Dikarya</taxon>
        <taxon>Basidiomycota</taxon>
        <taxon>Agaricomycotina</taxon>
        <taxon>Agaricomycetes</taxon>
        <taxon>Agaricomycetidae</taxon>
        <taxon>Agaricales</taxon>
        <taxon>Agaricineae</taxon>
        <taxon>Strophariaceae</taxon>
        <taxon>Hypholoma</taxon>
    </lineage>
</organism>
<proteinExistence type="predicted"/>
<evidence type="ECO:0000313" key="2">
    <source>
        <dbReference type="EMBL" id="KJA28338.1"/>
    </source>
</evidence>
<protein>
    <submittedName>
        <fullName evidence="2">Uncharacterized protein</fullName>
    </submittedName>
</protein>
<gene>
    <name evidence="2" type="ORF">HYPSUDRAFT_696036</name>
</gene>
<dbReference type="AlphaFoldDB" id="A0A0D2MWF3"/>
<sequence>MFDATLKYLPLFILPNPKFKVPSSETDNICRIHMRNNENGMYLPMLLPSMQVHPEAGLYPCNDNGTVLSELAESFDLDIGYILPNPITNTGCKTCFPSEIATRPSHGCIHTPCSEMSLSSDFSFTSTPFDLSRKDDPHHDTPQIRRDNYNSSMTVDPQPMALLRWQLTKDMDMAPGCQSAKVLDSNVIFWNENLCPHNLLEICQPCRSHFSSAGKTYCSSFKERQQGSRASIGPTFTSLYQLRKG</sequence>
<dbReference type="EMBL" id="KN817521">
    <property type="protein sequence ID" value="KJA28338.1"/>
    <property type="molecule type" value="Genomic_DNA"/>
</dbReference>
<dbReference type="Proteomes" id="UP000054270">
    <property type="component" value="Unassembled WGS sequence"/>
</dbReference>
<accession>A0A0D2MWF3</accession>
<reference evidence="3" key="1">
    <citation type="submission" date="2014-04" db="EMBL/GenBank/DDBJ databases">
        <title>Evolutionary Origins and Diversification of the Mycorrhizal Mutualists.</title>
        <authorList>
            <consortium name="DOE Joint Genome Institute"/>
            <consortium name="Mycorrhizal Genomics Consortium"/>
            <person name="Kohler A."/>
            <person name="Kuo A."/>
            <person name="Nagy L.G."/>
            <person name="Floudas D."/>
            <person name="Copeland A."/>
            <person name="Barry K.W."/>
            <person name="Cichocki N."/>
            <person name="Veneault-Fourrey C."/>
            <person name="LaButti K."/>
            <person name="Lindquist E.A."/>
            <person name="Lipzen A."/>
            <person name="Lundell T."/>
            <person name="Morin E."/>
            <person name="Murat C."/>
            <person name="Riley R."/>
            <person name="Ohm R."/>
            <person name="Sun H."/>
            <person name="Tunlid A."/>
            <person name="Henrissat B."/>
            <person name="Grigoriev I.V."/>
            <person name="Hibbett D.S."/>
            <person name="Martin F."/>
        </authorList>
    </citation>
    <scope>NUCLEOTIDE SEQUENCE [LARGE SCALE GENOMIC DNA]</scope>
    <source>
        <strain evidence="3">FD-334 SS-4</strain>
    </source>
</reference>
<evidence type="ECO:0000256" key="1">
    <source>
        <dbReference type="SAM" id="MobiDB-lite"/>
    </source>
</evidence>
<keyword evidence="3" id="KW-1185">Reference proteome</keyword>
<evidence type="ECO:0000313" key="3">
    <source>
        <dbReference type="Proteomes" id="UP000054270"/>
    </source>
</evidence>
<feature type="compositionally biased region" description="Basic and acidic residues" evidence="1">
    <location>
        <begin position="131"/>
        <end position="148"/>
    </location>
</feature>